<dbReference type="Proteomes" id="UP000443582">
    <property type="component" value="Unassembled WGS sequence"/>
</dbReference>
<evidence type="ECO:0000313" key="2">
    <source>
        <dbReference type="EMBL" id="RZF20493.1"/>
    </source>
</evidence>
<keyword evidence="1" id="KW-1133">Transmembrane helix</keyword>
<feature type="transmembrane region" description="Helical" evidence="1">
    <location>
        <begin position="126"/>
        <end position="144"/>
    </location>
</feature>
<dbReference type="RefSeq" id="WP_133296948.1">
    <property type="nucleotide sequence ID" value="NZ_QDKL01000003.1"/>
</dbReference>
<evidence type="ECO:0000313" key="3">
    <source>
        <dbReference type="Proteomes" id="UP000443582"/>
    </source>
</evidence>
<evidence type="ECO:0000256" key="1">
    <source>
        <dbReference type="SAM" id="Phobius"/>
    </source>
</evidence>
<evidence type="ECO:0008006" key="4">
    <source>
        <dbReference type="Google" id="ProtNLM"/>
    </source>
</evidence>
<feature type="transmembrane region" description="Helical" evidence="1">
    <location>
        <begin position="177"/>
        <end position="197"/>
    </location>
</feature>
<feature type="transmembrane region" description="Helical" evidence="1">
    <location>
        <begin position="209"/>
        <end position="233"/>
    </location>
</feature>
<proteinExistence type="predicted"/>
<accession>A0ABY0IEH4</accession>
<feature type="transmembrane region" description="Helical" evidence="1">
    <location>
        <begin position="62"/>
        <end position="80"/>
    </location>
</feature>
<organism evidence="2 3">
    <name type="scientific">Halobacteriovorax vibrionivorans</name>
    <dbReference type="NCBI Taxonomy" id="2152716"/>
    <lineage>
        <taxon>Bacteria</taxon>
        <taxon>Pseudomonadati</taxon>
        <taxon>Bdellovibrionota</taxon>
        <taxon>Bacteriovoracia</taxon>
        <taxon>Bacteriovoracales</taxon>
        <taxon>Halobacteriovoraceae</taxon>
        <taxon>Halobacteriovorax</taxon>
    </lineage>
</organism>
<feature type="transmembrane region" description="Helical" evidence="1">
    <location>
        <begin position="86"/>
        <end position="105"/>
    </location>
</feature>
<sequence length="319" mass="36842">MYEYLNTFLAGTGISVPELWSAIIYICITVGASFYLISMGISGLSLQNLSNKEPEKKIQTSTMCFAQAVVCFFIIAHFFMPIYSKAKVATTLLMFICTYTARYYYWENLSKVFNEPKAMRWVYKSIVFGAISLCLIHLLWMAFYDVHTCCLGPKLIKSNASNFILKVQIPFVLNKSFSGLVAFFTLAVSVVYIRFFLISLKQGDRLMIFGLLLSVLNILYTTSFHAFGFQYWIPLYFIVDLIEYTRLQQLELSQSREKYRSHDESYRMVIHDIANPIQFSSLKLNRLKRNTLISLDDANDISTQNSRIIEALNNHKKKD</sequence>
<keyword evidence="3" id="KW-1185">Reference proteome</keyword>
<gene>
    <name evidence="2" type="ORF">DAY19_10925</name>
</gene>
<keyword evidence="1" id="KW-0472">Membrane</keyword>
<feature type="transmembrane region" description="Helical" evidence="1">
    <location>
        <begin position="20"/>
        <end position="41"/>
    </location>
</feature>
<keyword evidence="1" id="KW-0812">Transmembrane</keyword>
<name>A0ABY0IEH4_9BACT</name>
<comment type="caution">
    <text evidence="2">The sequence shown here is derived from an EMBL/GenBank/DDBJ whole genome shotgun (WGS) entry which is preliminary data.</text>
</comment>
<protein>
    <recommendedName>
        <fullName evidence="4">Signal transduction histidine kinase dimerisation/phosphoacceptor domain-containing protein</fullName>
    </recommendedName>
</protein>
<dbReference type="EMBL" id="QDKL01000003">
    <property type="protein sequence ID" value="RZF20493.1"/>
    <property type="molecule type" value="Genomic_DNA"/>
</dbReference>
<reference evidence="3" key="1">
    <citation type="journal article" date="2019" name="Int. J. Syst. Evol. Microbiol.">
        <title>Halobacteriovorax valvorus sp. nov., a novel prokaryotic predator isolated from coastal seawater of China.</title>
        <authorList>
            <person name="Chen M.-X."/>
        </authorList>
    </citation>
    <scope>NUCLEOTIDE SEQUENCE [LARGE SCALE GENOMIC DNA]</scope>
    <source>
        <strain evidence="3">BL9</strain>
    </source>
</reference>